<dbReference type="Gene3D" id="3.40.50.720">
    <property type="entry name" value="NAD(P)-binding Rossmann-like Domain"/>
    <property type="match status" value="1"/>
</dbReference>
<dbReference type="PANTHER" id="PTHR48106:SF18">
    <property type="entry name" value="QUINONE OXIDOREDUCTASE PIG3"/>
    <property type="match status" value="1"/>
</dbReference>
<dbReference type="InterPro" id="IPR013149">
    <property type="entry name" value="ADH-like_C"/>
</dbReference>
<feature type="domain" description="Enoyl reductase (ER)" evidence="3">
    <location>
        <begin position="10"/>
        <end position="319"/>
    </location>
</feature>
<dbReference type="Pfam" id="PF08240">
    <property type="entry name" value="ADH_N"/>
    <property type="match status" value="1"/>
</dbReference>
<dbReference type="CDD" id="cd08244">
    <property type="entry name" value="MDR_enoyl_red"/>
    <property type="match status" value="1"/>
</dbReference>
<organism evidence="4 5">
    <name type="scientific">Actinophytocola xanthii</name>
    <dbReference type="NCBI Taxonomy" id="1912961"/>
    <lineage>
        <taxon>Bacteria</taxon>
        <taxon>Bacillati</taxon>
        <taxon>Actinomycetota</taxon>
        <taxon>Actinomycetes</taxon>
        <taxon>Pseudonocardiales</taxon>
        <taxon>Pseudonocardiaceae</taxon>
    </lineage>
</organism>
<dbReference type="PANTHER" id="PTHR48106">
    <property type="entry name" value="QUINONE OXIDOREDUCTASE PIG3-RELATED"/>
    <property type="match status" value="1"/>
</dbReference>
<dbReference type="Gene3D" id="3.90.180.10">
    <property type="entry name" value="Medium-chain alcohol dehydrogenases, catalytic domain"/>
    <property type="match status" value="1"/>
</dbReference>
<dbReference type="GO" id="GO:0016651">
    <property type="term" value="F:oxidoreductase activity, acting on NAD(P)H"/>
    <property type="evidence" value="ECO:0007669"/>
    <property type="project" value="TreeGrafter"/>
</dbReference>
<dbReference type="SUPFAM" id="SSF51735">
    <property type="entry name" value="NAD(P)-binding Rossmann-fold domains"/>
    <property type="match status" value="1"/>
</dbReference>
<name>A0A1Q8C5H6_9PSEU</name>
<keyword evidence="1" id="KW-0521">NADP</keyword>
<reference evidence="4 5" key="1">
    <citation type="submission" date="2016-12" db="EMBL/GenBank/DDBJ databases">
        <title>The draft genome sequence of Actinophytocola sp. 11-183.</title>
        <authorList>
            <person name="Wang W."/>
            <person name="Yuan L."/>
        </authorList>
    </citation>
    <scope>NUCLEOTIDE SEQUENCE [LARGE SCALE GENOMIC DNA]</scope>
    <source>
        <strain evidence="4 5">11-183</strain>
    </source>
</reference>
<dbReference type="SMART" id="SM00829">
    <property type="entry name" value="PKS_ER"/>
    <property type="match status" value="1"/>
</dbReference>
<dbReference type="EMBL" id="MSIE01000083">
    <property type="protein sequence ID" value="OLF09612.1"/>
    <property type="molecule type" value="Genomic_DNA"/>
</dbReference>
<dbReference type="OrthoDB" id="5195079at2"/>
<dbReference type="GO" id="GO:0070402">
    <property type="term" value="F:NADPH binding"/>
    <property type="evidence" value="ECO:0007669"/>
    <property type="project" value="TreeGrafter"/>
</dbReference>
<dbReference type="AlphaFoldDB" id="A0A1Q8C5H6"/>
<dbReference type="Pfam" id="PF00107">
    <property type="entry name" value="ADH_zinc_N"/>
    <property type="match status" value="1"/>
</dbReference>
<evidence type="ECO:0000313" key="4">
    <source>
        <dbReference type="EMBL" id="OLF09612.1"/>
    </source>
</evidence>
<dbReference type="STRING" id="1912961.BU204_32735"/>
<keyword evidence="2" id="KW-0560">Oxidoreductase</keyword>
<gene>
    <name evidence="4" type="ORF">BU204_32735</name>
</gene>
<accession>A0A1Q8C5H6</accession>
<evidence type="ECO:0000259" key="3">
    <source>
        <dbReference type="SMART" id="SM00829"/>
    </source>
</evidence>
<protein>
    <submittedName>
        <fullName evidence="4">Oxidoreductase</fullName>
    </submittedName>
</protein>
<dbReference type="InterPro" id="IPR020843">
    <property type="entry name" value="ER"/>
</dbReference>
<dbReference type="SUPFAM" id="SSF50129">
    <property type="entry name" value="GroES-like"/>
    <property type="match status" value="1"/>
</dbReference>
<comment type="caution">
    <text evidence="4">The sequence shown here is derived from an EMBL/GenBank/DDBJ whole genome shotgun (WGS) entry which is preliminary data.</text>
</comment>
<evidence type="ECO:0000256" key="1">
    <source>
        <dbReference type="ARBA" id="ARBA00022857"/>
    </source>
</evidence>
<dbReference type="Proteomes" id="UP000185596">
    <property type="component" value="Unassembled WGS sequence"/>
</dbReference>
<sequence>MHAIRQHAFGPPEALVLEPVPDPVAGEGQVLIRVGAAGVHLLDTAIRAGVHGGPFPLPELPMTPGREVAGEVVDGDPAWRGKRVVAHLGMASGGYAELAVAPVSSLHELPTQVSYPEAVATIGTGRTALAVLDKAAITAEDVVVIPAAAGGIGSVAVQAARNAGAVVIGLASEPKLDTVRGLGAHHAYPYTDDWPDQVRAELGDREVTVALDGVGGKPGRQALELLGTAGRMVMFGWSAGAPVELHAEDFYGRGLTVSVPIGRPMISRPGFLRSLETRALAEVAAGRIRPLTNPPIPLAHAAQAHRDLEQRRTVGKVVLIP</sequence>
<evidence type="ECO:0000313" key="5">
    <source>
        <dbReference type="Proteomes" id="UP000185596"/>
    </source>
</evidence>
<evidence type="ECO:0000256" key="2">
    <source>
        <dbReference type="ARBA" id="ARBA00023002"/>
    </source>
</evidence>
<proteinExistence type="predicted"/>
<keyword evidence="5" id="KW-1185">Reference proteome</keyword>
<dbReference type="InterPro" id="IPR011032">
    <property type="entry name" value="GroES-like_sf"/>
</dbReference>
<dbReference type="RefSeq" id="WP_075129677.1">
    <property type="nucleotide sequence ID" value="NZ_MSIE01000083.1"/>
</dbReference>
<dbReference type="InterPro" id="IPR036291">
    <property type="entry name" value="NAD(P)-bd_dom_sf"/>
</dbReference>
<dbReference type="InterPro" id="IPR013154">
    <property type="entry name" value="ADH-like_N"/>
</dbReference>